<dbReference type="InterPro" id="IPR018637">
    <property type="entry name" value="DUF2059"/>
</dbReference>
<reference evidence="3 4" key="1">
    <citation type="submission" date="2023-08" db="EMBL/GenBank/DDBJ databases">
        <title>genomic of G39.</title>
        <authorList>
            <person name="Wang Y."/>
        </authorList>
    </citation>
    <scope>NUCLEOTIDE SEQUENCE [LARGE SCALE GENOMIC DNA]</scope>
    <source>
        <strain evidence="3 4">G39</strain>
    </source>
</reference>
<proteinExistence type="predicted"/>
<dbReference type="EMBL" id="JAVAIM010000001">
    <property type="protein sequence ID" value="MDP4573662.1"/>
    <property type="molecule type" value="Genomic_DNA"/>
</dbReference>
<gene>
    <name evidence="3" type="ORF">Q9K02_00735</name>
</gene>
<evidence type="ECO:0000259" key="2">
    <source>
        <dbReference type="Pfam" id="PF09832"/>
    </source>
</evidence>
<dbReference type="RefSeq" id="WP_305931153.1">
    <property type="nucleotide sequence ID" value="NZ_JAVAIM010000001.1"/>
</dbReference>
<evidence type="ECO:0000256" key="1">
    <source>
        <dbReference type="SAM" id="SignalP"/>
    </source>
</evidence>
<evidence type="ECO:0000313" key="3">
    <source>
        <dbReference type="EMBL" id="MDP4573662.1"/>
    </source>
</evidence>
<name>A0ABT9HLB2_9SPHN</name>
<feature type="chain" id="PRO_5045094852" evidence="1">
    <location>
        <begin position="23"/>
        <end position="282"/>
    </location>
</feature>
<feature type="signal peptide" evidence="1">
    <location>
        <begin position="1"/>
        <end position="22"/>
    </location>
</feature>
<evidence type="ECO:0000313" key="4">
    <source>
        <dbReference type="Proteomes" id="UP001240639"/>
    </source>
</evidence>
<keyword evidence="1" id="KW-0732">Signal</keyword>
<keyword evidence="4" id="KW-1185">Reference proteome</keyword>
<protein>
    <submittedName>
        <fullName evidence="3">DUF2059 domain-containing protein</fullName>
    </submittedName>
</protein>
<feature type="domain" description="DUF2059" evidence="2">
    <location>
        <begin position="160"/>
        <end position="213"/>
    </location>
</feature>
<dbReference type="Pfam" id="PF09832">
    <property type="entry name" value="DUF2059"/>
    <property type="match status" value="1"/>
</dbReference>
<comment type="caution">
    <text evidence="3">The sequence shown here is derived from an EMBL/GenBank/DDBJ whole genome shotgun (WGS) entry which is preliminary data.</text>
</comment>
<dbReference type="Proteomes" id="UP001240639">
    <property type="component" value="Unassembled WGS sequence"/>
</dbReference>
<accession>A0ABT9HLB2</accession>
<sequence length="282" mass="30656">MRNVLKTATFSLTLAMTTPALAQDQVEVTSEVPAGDGMAEFAKMMGGIFQTEPLTAEQAARLPQAEALVGTMMPEGFYGTMMSDMMDKMLRPMMSMFTQPKFVLAGRLEIDEERIEALDDGQRAELAGLLDPGYAERADAIITVMTDKMGGAFSVMEKPMREGLSKAYAVRFDEDQLADIATFFATPTGEIYAREQMALFADPQVMQSSMQALPAMMGSFGDMETAMTEAMATLPAERSYADLTDAERARMAGLLGVDAATLEDVVKPPKPMDEADGELEEL</sequence>
<organism evidence="3 4">
    <name type="scientific">Qipengyuania profundimaris</name>
    <dbReference type="NCBI Taxonomy" id="3067652"/>
    <lineage>
        <taxon>Bacteria</taxon>
        <taxon>Pseudomonadati</taxon>
        <taxon>Pseudomonadota</taxon>
        <taxon>Alphaproteobacteria</taxon>
        <taxon>Sphingomonadales</taxon>
        <taxon>Erythrobacteraceae</taxon>
        <taxon>Qipengyuania</taxon>
    </lineage>
</organism>